<dbReference type="PANTHER" id="PTHR30307">
    <property type="entry name" value="S-ADENOSYLMETHIONINE:TRNA RIBOSYLTRANSFERASE-ISOMERASE"/>
    <property type="match status" value="1"/>
</dbReference>
<evidence type="ECO:0000256" key="4">
    <source>
        <dbReference type="ARBA" id="ARBA00022490"/>
    </source>
</evidence>
<dbReference type="Gene3D" id="3.40.1780.10">
    <property type="entry name" value="QueA-like"/>
    <property type="match status" value="2"/>
</dbReference>
<keyword evidence="7 13" id="KW-0671">Queuosine biosynthesis</keyword>
<dbReference type="NCBIfam" id="NF001140">
    <property type="entry name" value="PRK00147.1"/>
    <property type="match status" value="1"/>
</dbReference>
<comment type="catalytic activity">
    <reaction evidence="8 13">
        <text>7-aminomethyl-7-carbaguanosine(34) in tRNA + S-adenosyl-L-methionine = epoxyqueuosine(34) in tRNA + adenine + L-methionine + 2 H(+)</text>
        <dbReference type="Rhea" id="RHEA:32155"/>
        <dbReference type="Rhea" id="RHEA-COMP:10342"/>
        <dbReference type="Rhea" id="RHEA-COMP:18582"/>
        <dbReference type="ChEBI" id="CHEBI:15378"/>
        <dbReference type="ChEBI" id="CHEBI:16708"/>
        <dbReference type="ChEBI" id="CHEBI:57844"/>
        <dbReference type="ChEBI" id="CHEBI:59789"/>
        <dbReference type="ChEBI" id="CHEBI:82833"/>
        <dbReference type="ChEBI" id="CHEBI:194443"/>
        <dbReference type="EC" id="2.4.99.17"/>
    </reaction>
</comment>
<dbReference type="SUPFAM" id="SSF111337">
    <property type="entry name" value="QueA-like"/>
    <property type="match status" value="1"/>
</dbReference>
<dbReference type="AlphaFoldDB" id="A0A916JSX9"/>
<evidence type="ECO:0000256" key="1">
    <source>
        <dbReference type="ARBA" id="ARBA00004496"/>
    </source>
</evidence>
<dbReference type="InterPro" id="IPR042118">
    <property type="entry name" value="QueA_dom1"/>
</dbReference>
<proteinExistence type="inferred from homology"/>
<dbReference type="FunFam" id="3.40.1780.10:FF:000001">
    <property type="entry name" value="S-adenosylmethionine:tRNA ribosyltransferase-isomerase"/>
    <property type="match status" value="1"/>
</dbReference>
<comment type="pathway">
    <text evidence="2 13">tRNA modification; tRNA-queuosine biosynthesis.</text>
</comment>
<dbReference type="EMBL" id="OU343031">
    <property type="protein sequence ID" value="CAG7599965.1"/>
    <property type="molecule type" value="Genomic_DNA"/>
</dbReference>
<keyword evidence="5 13" id="KW-0808">Transferase</keyword>
<protein>
    <recommendedName>
        <fullName evidence="11 13">S-adenosylmethionine:tRNA ribosyltransferase-isomerase</fullName>
        <ecNumber evidence="10 13">2.4.99.17</ecNumber>
    </recommendedName>
    <alternativeName>
        <fullName evidence="12 13">Queuosine biosynthesis protein QueA</fullName>
    </alternativeName>
</protein>
<dbReference type="GO" id="GO:0008616">
    <property type="term" value="P:tRNA queuosine(34) biosynthetic process"/>
    <property type="evidence" value="ECO:0007669"/>
    <property type="project" value="UniProtKB-UniRule"/>
</dbReference>
<reference evidence="14" key="1">
    <citation type="submission" date="2021-06" db="EMBL/GenBank/DDBJ databases">
        <authorList>
            <person name="Szabo G."/>
        </authorList>
    </citation>
    <scope>NUCLEOTIDE SEQUENCE</scope>
    <source>
        <strain evidence="14">MYVALT</strain>
    </source>
</reference>
<evidence type="ECO:0000313" key="15">
    <source>
        <dbReference type="Proteomes" id="UP000693996"/>
    </source>
</evidence>
<dbReference type="GO" id="GO:0005737">
    <property type="term" value="C:cytoplasm"/>
    <property type="evidence" value="ECO:0007669"/>
    <property type="project" value="UniProtKB-SubCell"/>
</dbReference>
<evidence type="ECO:0000256" key="3">
    <source>
        <dbReference type="ARBA" id="ARBA00011245"/>
    </source>
</evidence>
<evidence type="ECO:0000256" key="6">
    <source>
        <dbReference type="ARBA" id="ARBA00022691"/>
    </source>
</evidence>
<comment type="subcellular location">
    <subcellularLocation>
        <location evidence="1 13">Cytoplasm</location>
    </subcellularLocation>
</comment>
<keyword evidence="14" id="KW-0328">Glycosyltransferase</keyword>
<dbReference type="HAMAP" id="MF_00113">
    <property type="entry name" value="QueA"/>
    <property type="match status" value="1"/>
</dbReference>
<sequence>MFYSSNFMYTLLDFNFNLPSELVAQNALPERSASRLLEVTPSGSLLDHRFAELLACVKPGDLLVFNDTKVLKARFDGVKASGGRVEVLIERVTGPRTAIAQIRASKRPAPGSIIRLAGAFDVSIGQSVKLFHTLHFSHDCIELMNWYGRIPLPPYIKHYPDSYDDIRYQTVFAMTPGAIAAPTAGLHFDVPTLVALEMRGVRCATLTLHVGSGTFQPVRTDDIQQHKMHSEWYTIPPALVEVIRATHAAGRSVIAVGTTSMRALESAALDAEREGRELGSICSETDLFITPGYQFRVIDRLVTNFHLPKSTLLMLVSAFAGVEPIRRAYDYAISKRYRFFSYGDAMLLTRATHSLVQP</sequence>
<gene>
    <name evidence="13 14" type="primary">queA</name>
    <name evidence="14" type="ORF">MYVALT_F_00650</name>
</gene>
<dbReference type="InterPro" id="IPR036100">
    <property type="entry name" value="QueA_sf"/>
</dbReference>
<evidence type="ECO:0000256" key="9">
    <source>
        <dbReference type="ARBA" id="ARBA00061210"/>
    </source>
</evidence>
<keyword evidence="4 13" id="KW-0963">Cytoplasm</keyword>
<evidence type="ECO:0000256" key="12">
    <source>
        <dbReference type="ARBA" id="ARBA00076160"/>
    </source>
</evidence>
<dbReference type="EC" id="2.4.99.17" evidence="10 13"/>
<accession>A0A916JSX9</accession>
<evidence type="ECO:0000313" key="14">
    <source>
        <dbReference type="EMBL" id="CAG7599965.1"/>
    </source>
</evidence>
<evidence type="ECO:0000256" key="8">
    <source>
        <dbReference type="ARBA" id="ARBA00052751"/>
    </source>
</evidence>
<evidence type="ECO:0000256" key="7">
    <source>
        <dbReference type="ARBA" id="ARBA00022785"/>
    </source>
</evidence>
<dbReference type="PANTHER" id="PTHR30307:SF0">
    <property type="entry name" value="S-ADENOSYLMETHIONINE:TRNA RIBOSYLTRANSFERASE-ISOMERASE"/>
    <property type="match status" value="1"/>
</dbReference>
<comment type="similarity">
    <text evidence="9 13">Belongs to the QueA family.</text>
</comment>
<comment type="function">
    <text evidence="13">Transfers and isomerizes the ribose moiety from AdoMet to the 7-aminomethyl group of 7-deazaguanine (preQ1-tRNA) to give epoxyqueuosine (oQ-tRNA).</text>
</comment>
<name>A0A916JSX9_9BURK</name>
<keyword evidence="6 13" id="KW-0949">S-adenosyl-L-methionine</keyword>
<evidence type="ECO:0000256" key="11">
    <source>
        <dbReference type="ARBA" id="ARBA00069325"/>
    </source>
</evidence>
<dbReference type="InterPro" id="IPR003699">
    <property type="entry name" value="QueA"/>
</dbReference>
<evidence type="ECO:0000256" key="5">
    <source>
        <dbReference type="ARBA" id="ARBA00022679"/>
    </source>
</evidence>
<dbReference type="NCBIfam" id="TIGR00113">
    <property type="entry name" value="queA"/>
    <property type="match status" value="1"/>
</dbReference>
<evidence type="ECO:0000256" key="2">
    <source>
        <dbReference type="ARBA" id="ARBA00004691"/>
    </source>
</evidence>
<evidence type="ECO:0000256" key="13">
    <source>
        <dbReference type="HAMAP-Rule" id="MF_00113"/>
    </source>
</evidence>
<comment type="subunit">
    <text evidence="3 13">Monomer.</text>
</comment>
<dbReference type="Proteomes" id="UP000693996">
    <property type="component" value="Chromosome"/>
</dbReference>
<organism evidence="14 15">
    <name type="scientific">Candidatus Vallotiella hemipterorum</name>
    <dbReference type="NCBI Taxonomy" id="1177213"/>
    <lineage>
        <taxon>Bacteria</taxon>
        <taxon>Pseudomonadati</taxon>
        <taxon>Pseudomonadota</taxon>
        <taxon>Betaproteobacteria</taxon>
        <taxon>Burkholderiales</taxon>
        <taxon>Burkholderiaceae</taxon>
        <taxon>Candidatus Vallotiella</taxon>
    </lineage>
</organism>
<dbReference type="GO" id="GO:0051075">
    <property type="term" value="F:S-adenosylmethionine:tRNA ribosyltransferase-isomerase activity"/>
    <property type="evidence" value="ECO:0007669"/>
    <property type="project" value="UniProtKB-EC"/>
</dbReference>
<keyword evidence="15" id="KW-1185">Reference proteome</keyword>
<dbReference type="InterPro" id="IPR042119">
    <property type="entry name" value="QueA_dom2"/>
</dbReference>
<dbReference type="Gene3D" id="2.40.10.240">
    <property type="entry name" value="QueA-like"/>
    <property type="match status" value="1"/>
</dbReference>
<dbReference type="Pfam" id="PF02547">
    <property type="entry name" value="Queuosine_synth"/>
    <property type="match status" value="1"/>
</dbReference>
<dbReference type="KEGG" id="vtr:MYVALT_F_00650"/>
<evidence type="ECO:0000256" key="10">
    <source>
        <dbReference type="ARBA" id="ARBA00066503"/>
    </source>
</evidence>